<dbReference type="Proteomes" id="UP001174694">
    <property type="component" value="Unassembled WGS sequence"/>
</dbReference>
<dbReference type="InterPro" id="IPR001138">
    <property type="entry name" value="Zn2Cys6_DnaBD"/>
</dbReference>
<dbReference type="InterPro" id="IPR020846">
    <property type="entry name" value="MFS_dom"/>
</dbReference>
<evidence type="ECO:0000313" key="10">
    <source>
        <dbReference type="Proteomes" id="UP001174694"/>
    </source>
</evidence>
<dbReference type="GO" id="GO:0022857">
    <property type="term" value="F:transmembrane transporter activity"/>
    <property type="evidence" value="ECO:0007669"/>
    <property type="project" value="InterPro"/>
</dbReference>
<dbReference type="InterPro" id="IPR036259">
    <property type="entry name" value="MFS_trans_sf"/>
</dbReference>
<dbReference type="PANTHER" id="PTHR23501">
    <property type="entry name" value="MAJOR FACILITATOR SUPERFAMILY"/>
    <property type="match status" value="1"/>
</dbReference>
<keyword evidence="3 7" id="KW-0812">Transmembrane</keyword>
<gene>
    <name evidence="9" type="ORF">NKR23_g8084</name>
</gene>
<evidence type="ECO:0000256" key="5">
    <source>
        <dbReference type="ARBA" id="ARBA00023136"/>
    </source>
</evidence>
<keyword evidence="10" id="KW-1185">Reference proteome</keyword>
<proteinExistence type="inferred from homology"/>
<evidence type="ECO:0000256" key="2">
    <source>
        <dbReference type="ARBA" id="ARBA00007520"/>
    </source>
</evidence>
<sequence>MPHGGRHAPYGTACANCSRAKCRCVGAQAGGPCERCRRLGKECVAVSISRKRAPRRLDDVRTSQLEKKIDGLVSLLTSTGRRPDDAVLSTSDVDTCAVEPLGSAGRNATPSSLDLLLDLAPADDAILSEFRTLKLPYFPIVYIPPLQSASELRLARPFLWLCVVAVSTRSTLKQSQLYADIRRHLGSEMVGELAKGIDLLLGLLVCIAWGNFQVKKRPFFTLFTQLASSIVFDLGLNETVPTGPSGKGSKYRFHKPWLSPTRTMEERRAVLGCWFISSVLSCFLGRIDTLRWTSHMSECMQELSQTRESEGDLVLVALIRVQRLVDRASRFLRDGDERQGDRPKEPDLIYSEVYKAELEDLRGTMSPETVSQEVVSLHIRYAQAMIYKHALPGSERLTRRLELGLIERLCALIDAMRSYFEVLLTIHPRQYIGFSSPVLFQMMHCVISLYRVTATEIPGWDRESLAKLADVTTLGKTLAQNLSDVADAVGIVADGPDCLFTSLASIVDSVEKEVKAQSHDYLSGIRLLSLVVSTTIVGFLMLMDSSIISTAIPHLTSEFHSLLDVGWYGAAYQLANASFQPMAGTMYTHLSSKWTFVAFFSVFELGSLLCGLASSSSMLIVARAVEGIGASGLQNGMLTIMVGCVPIQKRPALMGVGMGFSQLGLVLGPVIGGLLTEYASWRWCFYINLPVGALAMVLFLGLRVPDHTPKSRGIVAARVLSQNLDLLGFAFFAGSAIQLLLALQYGGNEYSWRSPVVIGLFSGAGATVCIFAFVEHRKGPGAILPLVLIRRRFVCLSGVYLLPTIISQVVFVVLSGSILGKTGYCLPFSILGAVLLAIGGGLISTYQPTTSPSQWIGYQIILGAGRGLGMQMPALVAQALLPRQDIAIATSFLMLGHTFGGAVSLSVAQTIFNSLRSGIAKFAPHANVDRIIAAGAAGLRSRVSAENLPGVLRAYVLAVDRVFYFTAAAAVCSFVFAWGLGWRDIRKKPQER</sequence>
<evidence type="ECO:0000256" key="3">
    <source>
        <dbReference type="ARBA" id="ARBA00022692"/>
    </source>
</evidence>
<evidence type="ECO:0000256" key="7">
    <source>
        <dbReference type="SAM" id="Phobius"/>
    </source>
</evidence>
<dbReference type="Gene3D" id="1.20.1250.20">
    <property type="entry name" value="MFS general substrate transporter like domains"/>
    <property type="match status" value="1"/>
</dbReference>
<dbReference type="InterPro" id="IPR011701">
    <property type="entry name" value="MFS"/>
</dbReference>
<evidence type="ECO:0000259" key="8">
    <source>
        <dbReference type="PROSITE" id="PS50850"/>
    </source>
</evidence>
<feature type="transmembrane region" description="Helical" evidence="7">
    <location>
        <begin position="656"/>
        <end position="679"/>
    </location>
</feature>
<feature type="transmembrane region" description="Helical" evidence="7">
    <location>
        <begin position="826"/>
        <end position="846"/>
    </location>
</feature>
<dbReference type="InterPro" id="IPR036864">
    <property type="entry name" value="Zn2-C6_fun-type_DNA-bd_sf"/>
</dbReference>
<organism evidence="9 10">
    <name type="scientific">Pleurostoma richardsiae</name>
    <dbReference type="NCBI Taxonomy" id="41990"/>
    <lineage>
        <taxon>Eukaryota</taxon>
        <taxon>Fungi</taxon>
        <taxon>Dikarya</taxon>
        <taxon>Ascomycota</taxon>
        <taxon>Pezizomycotina</taxon>
        <taxon>Sordariomycetes</taxon>
        <taxon>Sordariomycetidae</taxon>
        <taxon>Calosphaeriales</taxon>
        <taxon>Pleurostomataceae</taxon>
        <taxon>Pleurostoma</taxon>
    </lineage>
</organism>
<dbReference type="PRINTS" id="PR01036">
    <property type="entry name" value="TCRTETB"/>
</dbReference>
<dbReference type="CDD" id="cd17502">
    <property type="entry name" value="MFS_Azr1_MDR_like"/>
    <property type="match status" value="1"/>
</dbReference>
<comment type="subcellular location">
    <subcellularLocation>
        <location evidence="1">Membrane</location>
        <topology evidence="1">Multi-pass membrane protein</topology>
    </subcellularLocation>
</comment>
<dbReference type="GO" id="GO:0008270">
    <property type="term" value="F:zinc ion binding"/>
    <property type="evidence" value="ECO:0007669"/>
    <property type="project" value="InterPro"/>
</dbReference>
<dbReference type="GO" id="GO:0005886">
    <property type="term" value="C:plasma membrane"/>
    <property type="evidence" value="ECO:0007669"/>
    <property type="project" value="TreeGrafter"/>
</dbReference>
<keyword evidence="5 7" id="KW-0472">Membrane</keyword>
<feature type="transmembrane region" description="Helical" evidence="7">
    <location>
        <begin position="892"/>
        <end position="912"/>
    </location>
</feature>
<feature type="transmembrane region" description="Helical" evidence="7">
    <location>
        <begin position="793"/>
        <end position="814"/>
    </location>
</feature>
<dbReference type="CDD" id="cd00067">
    <property type="entry name" value="GAL4"/>
    <property type="match status" value="1"/>
</dbReference>
<dbReference type="SUPFAM" id="SSF57701">
    <property type="entry name" value="Zn2/Cys6 DNA-binding domain"/>
    <property type="match status" value="1"/>
</dbReference>
<evidence type="ECO:0000313" key="9">
    <source>
        <dbReference type="EMBL" id="KAJ9139136.1"/>
    </source>
</evidence>
<feature type="transmembrane region" description="Helical" evidence="7">
    <location>
        <begin position="726"/>
        <end position="746"/>
    </location>
</feature>
<dbReference type="GO" id="GO:0000981">
    <property type="term" value="F:DNA-binding transcription factor activity, RNA polymerase II-specific"/>
    <property type="evidence" value="ECO:0007669"/>
    <property type="project" value="InterPro"/>
</dbReference>
<evidence type="ECO:0000256" key="4">
    <source>
        <dbReference type="ARBA" id="ARBA00022989"/>
    </source>
</evidence>
<dbReference type="PROSITE" id="PS00463">
    <property type="entry name" value="ZN2_CY6_FUNGAL_1"/>
    <property type="match status" value="1"/>
</dbReference>
<dbReference type="PROSITE" id="PS50850">
    <property type="entry name" value="MFS"/>
    <property type="match status" value="1"/>
</dbReference>
<protein>
    <submittedName>
        <fullName evidence="9">MFS multidrug transporter</fullName>
    </submittedName>
</protein>
<dbReference type="SUPFAM" id="SSF103473">
    <property type="entry name" value="MFS general substrate transporter"/>
    <property type="match status" value="1"/>
</dbReference>
<comment type="caution">
    <text evidence="9">The sequence shown here is derived from an EMBL/GenBank/DDBJ whole genome shotgun (WGS) entry which is preliminary data.</text>
</comment>
<dbReference type="PANTHER" id="PTHR23501:SF193">
    <property type="entry name" value="MULTIDRUG TRANSPORTER, PUTATIVE (AFU_ORTHOLOGUE AFUA_8G00940)-RELATED"/>
    <property type="match status" value="1"/>
</dbReference>
<dbReference type="CDD" id="cd12148">
    <property type="entry name" value="fungal_TF_MHR"/>
    <property type="match status" value="1"/>
</dbReference>
<accession>A0AA38RRS7</accession>
<dbReference type="EMBL" id="JANBVO010000027">
    <property type="protein sequence ID" value="KAJ9139136.1"/>
    <property type="molecule type" value="Genomic_DNA"/>
</dbReference>
<keyword evidence="4 7" id="KW-1133">Transmembrane helix</keyword>
<feature type="domain" description="Major facilitator superfamily (MFS) profile" evidence="8">
    <location>
        <begin position="530"/>
        <end position="985"/>
    </location>
</feature>
<feature type="transmembrane region" description="Helical" evidence="7">
    <location>
        <begin position="962"/>
        <end position="982"/>
    </location>
</feature>
<dbReference type="AlphaFoldDB" id="A0AA38RRS7"/>
<feature type="transmembrane region" description="Helical" evidence="7">
    <location>
        <begin position="752"/>
        <end position="773"/>
    </location>
</feature>
<feature type="transmembrane region" description="Helical" evidence="7">
    <location>
        <begin position="685"/>
        <end position="705"/>
    </location>
</feature>
<reference evidence="9" key="1">
    <citation type="submission" date="2022-07" db="EMBL/GenBank/DDBJ databases">
        <title>Fungi with potential for degradation of polypropylene.</title>
        <authorList>
            <person name="Gostincar C."/>
        </authorList>
    </citation>
    <scope>NUCLEOTIDE SEQUENCE</scope>
    <source>
        <strain evidence="9">EXF-13308</strain>
    </source>
</reference>
<dbReference type="Pfam" id="PF07690">
    <property type="entry name" value="MFS_1"/>
    <property type="match status" value="1"/>
</dbReference>
<keyword evidence="6" id="KW-0539">Nucleus</keyword>
<dbReference type="Gene3D" id="4.10.240.10">
    <property type="entry name" value="Zn(2)-C6 fungal-type DNA-binding domain"/>
    <property type="match status" value="1"/>
</dbReference>
<evidence type="ECO:0000256" key="6">
    <source>
        <dbReference type="ARBA" id="ARBA00023242"/>
    </source>
</evidence>
<evidence type="ECO:0000256" key="1">
    <source>
        <dbReference type="ARBA" id="ARBA00004141"/>
    </source>
</evidence>
<name>A0AA38RRS7_9PEZI</name>
<comment type="similarity">
    <text evidence="2">Belongs to the major facilitator superfamily. TCR/Tet family.</text>
</comment>